<reference evidence="4" key="1">
    <citation type="submission" date="2023-06" db="EMBL/GenBank/DDBJ databases">
        <title>Survivors Of The Sea: Transcriptome response of Skeletonema marinoi to long-term dormancy.</title>
        <authorList>
            <person name="Pinder M.I.M."/>
            <person name="Kourtchenko O."/>
            <person name="Robertson E.K."/>
            <person name="Larsson T."/>
            <person name="Maumus F."/>
            <person name="Osuna-Cruz C.M."/>
            <person name="Vancaester E."/>
            <person name="Stenow R."/>
            <person name="Vandepoele K."/>
            <person name="Ploug H."/>
            <person name="Bruchert V."/>
            <person name="Godhe A."/>
            <person name="Topel M."/>
        </authorList>
    </citation>
    <scope>NUCLEOTIDE SEQUENCE</scope>
    <source>
        <strain evidence="4">R05AC</strain>
    </source>
</reference>
<gene>
    <name evidence="4" type="ORF">QTG54_013339</name>
</gene>
<sequence length="493" mass="54017">NGTFLGTARAIQISTPPPRWKFISSIHTSLQHKAKIFSDRNISSMPMLMSPRTMITTAAVVAIGALLSSSWQPLFYAGAFSFPSSSHYKTSLQHRTSALHGGVGVANTYSWNEEQFEIEVTIPVPPKTSAKNIKFKCSSEGIDLRLNSEEEEGKILLDGTRKMRGKICVDGTFWAIADATSSAKVDGENPREITITIEKHFVPVSTVGGQQTFDAVTDFDWGGVYPNDEEEVTHREYDEPEELDVREYAAKLGVDIDNLDMSKVDKTMFGAGLSGENSPLEGEEEEDQDKANNKKKGLHFDIEQATLDQLTRSGLAKEIVQQGDGTEYSLDDESEFSMLGKDILAEELREAGIVTGSRPVGSNVPDVWQESSVPVEEVPGYQKTYDVADGGIIVGDIVETEVIAEDESSSDSDDDDSVVLPESELKSASLDGEQKEEETAAVASNSNNSDPIDKLTVAKLKEIMKAQGLKQSGTKQILRDRLRNHVDTLLQEE</sequence>
<organism evidence="4 5">
    <name type="scientific">Skeletonema marinoi</name>
    <dbReference type="NCBI Taxonomy" id="267567"/>
    <lineage>
        <taxon>Eukaryota</taxon>
        <taxon>Sar</taxon>
        <taxon>Stramenopiles</taxon>
        <taxon>Ochrophyta</taxon>
        <taxon>Bacillariophyta</taxon>
        <taxon>Coscinodiscophyceae</taxon>
        <taxon>Thalassiosirophycidae</taxon>
        <taxon>Thalassiosirales</taxon>
        <taxon>Skeletonemataceae</taxon>
        <taxon>Skeletonema</taxon>
        <taxon>Skeletonema marinoi-dohrnii complex</taxon>
    </lineage>
</organism>
<dbReference type="AlphaFoldDB" id="A0AAD8XZ98"/>
<feature type="region of interest" description="Disordered" evidence="1">
    <location>
        <begin position="404"/>
        <end position="453"/>
    </location>
</feature>
<dbReference type="Proteomes" id="UP001224775">
    <property type="component" value="Unassembled WGS sequence"/>
</dbReference>
<dbReference type="Gene3D" id="1.10.720.30">
    <property type="entry name" value="SAP domain"/>
    <property type="match status" value="1"/>
</dbReference>
<protein>
    <recommendedName>
        <fullName evidence="6">SAP domain-containing protein</fullName>
    </recommendedName>
</protein>
<evidence type="ECO:0000313" key="4">
    <source>
        <dbReference type="EMBL" id="KAK1736203.1"/>
    </source>
</evidence>
<evidence type="ECO:0000256" key="1">
    <source>
        <dbReference type="SAM" id="MobiDB-lite"/>
    </source>
</evidence>
<dbReference type="EMBL" id="JATAAI010000030">
    <property type="protein sequence ID" value="KAK1736203.1"/>
    <property type="molecule type" value="Genomic_DNA"/>
</dbReference>
<feature type="non-terminal residue" evidence="4">
    <location>
        <position position="1"/>
    </location>
</feature>
<dbReference type="Pfam" id="PF02037">
    <property type="entry name" value="SAP"/>
    <property type="match status" value="1"/>
</dbReference>
<dbReference type="Pfam" id="PF04969">
    <property type="entry name" value="CS"/>
    <property type="match status" value="1"/>
</dbReference>
<dbReference type="InterPro" id="IPR008978">
    <property type="entry name" value="HSP20-like_chaperone"/>
</dbReference>
<evidence type="ECO:0008006" key="6">
    <source>
        <dbReference type="Google" id="ProtNLM"/>
    </source>
</evidence>
<evidence type="ECO:0000259" key="3">
    <source>
        <dbReference type="PROSITE" id="PS51203"/>
    </source>
</evidence>
<dbReference type="InterPro" id="IPR007052">
    <property type="entry name" value="CS_dom"/>
</dbReference>
<feature type="domain" description="SAP" evidence="2">
    <location>
        <begin position="452"/>
        <end position="486"/>
    </location>
</feature>
<dbReference type="PROSITE" id="PS50800">
    <property type="entry name" value="SAP"/>
    <property type="match status" value="1"/>
</dbReference>
<name>A0AAD8XZ98_9STRA</name>
<dbReference type="SMART" id="SM00513">
    <property type="entry name" value="SAP"/>
    <property type="match status" value="1"/>
</dbReference>
<dbReference type="Gene3D" id="2.60.40.790">
    <property type="match status" value="1"/>
</dbReference>
<dbReference type="InterPro" id="IPR036361">
    <property type="entry name" value="SAP_dom_sf"/>
</dbReference>
<dbReference type="PROSITE" id="PS51203">
    <property type="entry name" value="CS"/>
    <property type="match status" value="1"/>
</dbReference>
<evidence type="ECO:0000313" key="5">
    <source>
        <dbReference type="Proteomes" id="UP001224775"/>
    </source>
</evidence>
<dbReference type="SUPFAM" id="SSF68906">
    <property type="entry name" value="SAP domain"/>
    <property type="match status" value="1"/>
</dbReference>
<keyword evidence="5" id="KW-1185">Reference proteome</keyword>
<accession>A0AAD8XZ98</accession>
<dbReference type="SUPFAM" id="SSF49764">
    <property type="entry name" value="HSP20-like chaperones"/>
    <property type="match status" value="1"/>
</dbReference>
<feature type="domain" description="CS" evidence="3">
    <location>
        <begin position="104"/>
        <end position="217"/>
    </location>
</feature>
<evidence type="ECO:0000259" key="2">
    <source>
        <dbReference type="PROSITE" id="PS50800"/>
    </source>
</evidence>
<feature type="compositionally biased region" description="Acidic residues" evidence="1">
    <location>
        <begin position="404"/>
        <end position="417"/>
    </location>
</feature>
<feature type="region of interest" description="Disordered" evidence="1">
    <location>
        <begin position="271"/>
        <end position="293"/>
    </location>
</feature>
<dbReference type="InterPro" id="IPR003034">
    <property type="entry name" value="SAP_dom"/>
</dbReference>
<proteinExistence type="predicted"/>
<comment type="caution">
    <text evidence="4">The sequence shown here is derived from an EMBL/GenBank/DDBJ whole genome shotgun (WGS) entry which is preliminary data.</text>
</comment>